<dbReference type="AlphaFoldDB" id="D2R967"/>
<reference evidence="6 7" key="1">
    <citation type="journal article" date="2009" name="Stand. Genomic Sci.">
        <title>Complete genome sequence of Pirellula staleyi type strain (ATCC 27377).</title>
        <authorList>
            <person name="Clum A."/>
            <person name="Tindall B.J."/>
            <person name="Sikorski J."/>
            <person name="Ivanova N."/>
            <person name="Mavrommatis K."/>
            <person name="Lucas S."/>
            <person name="Glavina del Rio T."/>
            <person name="Nolan M."/>
            <person name="Chen F."/>
            <person name="Tice H."/>
            <person name="Pitluck S."/>
            <person name="Cheng J.F."/>
            <person name="Chertkov O."/>
            <person name="Brettin T."/>
            <person name="Han C."/>
            <person name="Detter J.C."/>
            <person name="Kuske C."/>
            <person name="Bruce D."/>
            <person name="Goodwin L."/>
            <person name="Ovchinikova G."/>
            <person name="Pati A."/>
            <person name="Mikhailova N."/>
            <person name="Chen A."/>
            <person name="Palaniappan K."/>
            <person name="Land M."/>
            <person name="Hauser L."/>
            <person name="Chang Y.J."/>
            <person name="Jeffries C.D."/>
            <person name="Chain P."/>
            <person name="Rohde M."/>
            <person name="Goker M."/>
            <person name="Bristow J."/>
            <person name="Eisen J.A."/>
            <person name="Markowitz V."/>
            <person name="Hugenholtz P."/>
            <person name="Kyrpides N.C."/>
            <person name="Klenk H.P."/>
            <person name="Lapidus A."/>
        </authorList>
    </citation>
    <scope>NUCLEOTIDE SEQUENCE [LARGE SCALE GENOMIC DNA]</scope>
    <source>
        <strain evidence="7">ATCC 27377 / DSM 6068 / ICPB 4128</strain>
    </source>
</reference>
<evidence type="ECO:0000256" key="3">
    <source>
        <dbReference type="ARBA" id="ARBA00023163"/>
    </source>
</evidence>
<feature type="domain" description="HTH luxR-type" evidence="5">
    <location>
        <begin position="130"/>
        <end position="195"/>
    </location>
</feature>
<dbReference type="InterPro" id="IPR036388">
    <property type="entry name" value="WH-like_DNA-bd_sf"/>
</dbReference>
<keyword evidence="1" id="KW-0805">Transcription regulation</keyword>
<evidence type="ECO:0000313" key="6">
    <source>
        <dbReference type="EMBL" id="ADB15894.1"/>
    </source>
</evidence>
<keyword evidence="2" id="KW-0238">DNA-binding</keyword>
<sequence>MPAPLSRAVSSNPSGSPRFSKSPELLQATTDLSEPAGLACLADVFVMLCDWRGRSTWTSGNDSLGKVGELIWEHLALDSLEQAKHALGQVVAIRVPQVLDVVHKNGDRIRGRLWPLDSPEIAVCLLGSRVPGNLRQLSQRERDVLDWLAYGFEPRSIAEKLDISISTIHTHLKHAREKLALPTLESLISFAARYCYPMSLPFEQKT</sequence>
<dbReference type="eggNOG" id="COG2771">
    <property type="taxonomic scope" value="Bacteria"/>
</dbReference>
<dbReference type="GO" id="GO:0006355">
    <property type="term" value="P:regulation of DNA-templated transcription"/>
    <property type="evidence" value="ECO:0007669"/>
    <property type="project" value="InterPro"/>
</dbReference>
<dbReference type="HOGENOM" id="CLU_1330920_0_0_0"/>
<evidence type="ECO:0000256" key="1">
    <source>
        <dbReference type="ARBA" id="ARBA00023015"/>
    </source>
</evidence>
<evidence type="ECO:0000256" key="4">
    <source>
        <dbReference type="SAM" id="MobiDB-lite"/>
    </source>
</evidence>
<dbReference type="KEGG" id="psl:Psta_1216"/>
<name>D2R967_PIRSD</name>
<dbReference type="GO" id="GO:0003677">
    <property type="term" value="F:DNA binding"/>
    <property type="evidence" value="ECO:0007669"/>
    <property type="project" value="UniProtKB-KW"/>
</dbReference>
<gene>
    <name evidence="6" type="ordered locus">Psta_1216</name>
</gene>
<dbReference type="Pfam" id="PF00196">
    <property type="entry name" value="GerE"/>
    <property type="match status" value="1"/>
</dbReference>
<organism evidence="6 7">
    <name type="scientific">Pirellula staleyi (strain ATCC 27377 / DSM 6068 / ICPB 4128)</name>
    <name type="common">Pirella staleyi</name>
    <dbReference type="NCBI Taxonomy" id="530564"/>
    <lineage>
        <taxon>Bacteria</taxon>
        <taxon>Pseudomonadati</taxon>
        <taxon>Planctomycetota</taxon>
        <taxon>Planctomycetia</taxon>
        <taxon>Pirellulales</taxon>
        <taxon>Pirellulaceae</taxon>
        <taxon>Pirellula</taxon>
    </lineage>
</organism>
<dbReference type="PANTHER" id="PTHR44688:SF16">
    <property type="entry name" value="DNA-BINDING TRANSCRIPTIONAL ACTIVATOR DEVR_DOSR"/>
    <property type="match status" value="1"/>
</dbReference>
<accession>D2R967</accession>
<proteinExistence type="predicted"/>
<feature type="region of interest" description="Disordered" evidence="4">
    <location>
        <begin position="1"/>
        <end position="22"/>
    </location>
</feature>
<dbReference type="CDD" id="cd06170">
    <property type="entry name" value="LuxR_C_like"/>
    <property type="match status" value="1"/>
</dbReference>
<dbReference type="InterPro" id="IPR000792">
    <property type="entry name" value="Tscrpt_reg_LuxR_C"/>
</dbReference>
<evidence type="ECO:0000313" key="7">
    <source>
        <dbReference type="Proteomes" id="UP000001887"/>
    </source>
</evidence>
<dbReference type="PROSITE" id="PS50043">
    <property type="entry name" value="HTH_LUXR_2"/>
    <property type="match status" value="1"/>
</dbReference>
<dbReference type="OrthoDB" id="434992at2"/>
<evidence type="ECO:0000259" key="5">
    <source>
        <dbReference type="PROSITE" id="PS50043"/>
    </source>
</evidence>
<dbReference type="Proteomes" id="UP000001887">
    <property type="component" value="Chromosome"/>
</dbReference>
<dbReference type="InterPro" id="IPR016032">
    <property type="entry name" value="Sig_transdc_resp-reg_C-effctor"/>
</dbReference>
<dbReference type="Gene3D" id="1.10.10.10">
    <property type="entry name" value="Winged helix-like DNA-binding domain superfamily/Winged helix DNA-binding domain"/>
    <property type="match status" value="1"/>
</dbReference>
<dbReference type="PANTHER" id="PTHR44688">
    <property type="entry name" value="DNA-BINDING TRANSCRIPTIONAL ACTIVATOR DEVR_DOSR"/>
    <property type="match status" value="1"/>
</dbReference>
<dbReference type="SMART" id="SM00421">
    <property type="entry name" value="HTH_LUXR"/>
    <property type="match status" value="1"/>
</dbReference>
<keyword evidence="7" id="KW-1185">Reference proteome</keyword>
<protein>
    <submittedName>
        <fullName evidence="6">Transcriptional regulator, LuxR family</fullName>
    </submittedName>
</protein>
<evidence type="ECO:0000256" key="2">
    <source>
        <dbReference type="ARBA" id="ARBA00023125"/>
    </source>
</evidence>
<dbReference type="STRING" id="530564.Psta_1216"/>
<keyword evidence="3" id="KW-0804">Transcription</keyword>
<dbReference type="SUPFAM" id="SSF46894">
    <property type="entry name" value="C-terminal effector domain of the bipartite response regulators"/>
    <property type="match status" value="1"/>
</dbReference>
<dbReference type="PRINTS" id="PR00038">
    <property type="entry name" value="HTHLUXR"/>
</dbReference>
<dbReference type="EMBL" id="CP001848">
    <property type="protein sequence ID" value="ADB15894.1"/>
    <property type="molecule type" value="Genomic_DNA"/>
</dbReference>
<feature type="compositionally biased region" description="Polar residues" evidence="4">
    <location>
        <begin position="8"/>
        <end position="19"/>
    </location>
</feature>